<protein>
    <submittedName>
        <fullName evidence="10">O-antigen export system permease protein RfbD</fullName>
    </submittedName>
</protein>
<feature type="transmembrane region" description="Helical" evidence="8">
    <location>
        <begin position="176"/>
        <end position="194"/>
    </location>
</feature>
<feature type="transmembrane region" description="Helical" evidence="8">
    <location>
        <begin position="113"/>
        <end position="136"/>
    </location>
</feature>
<evidence type="ECO:0000256" key="4">
    <source>
        <dbReference type="ARBA" id="ARBA00022519"/>
    </source>
</evidence>
<feature type="transmembrane region" description="Helical" evidence="8">
    <location>
        <begin position="232"/>
        <end position="251"/>
    </location>
</feature>
<dbReference type="PROSITE" id="PS51012">
    <property type="entry name" value="ABC_TM2"/>
    <property type="match status" value="1"/>
</dbReference>
<feature type="transmembrane region" description="Helical" evidence="8">
    <location>
        <begin position="34"/>
        <end position="54"/>
    </location>
</feature>
<keyword evidence="7 8" id="KW-0472">Membrane</keyword>
<feature type="transmembrane region" description="Helical" evidence="8">
    <location>
        <begin position="142"/>
        <end position="164"/>
    </location>
</feature>
<keyword evidence="5 8" id="KW-0812">Transmembrane</keyword>
<evidence type="ECO:0000259" key="9">
    <source>
        <dbReference type="PROSITE" id="PS51012"/>
    </source>
</evidence>
<evidence type="ECO:0000256" key="5">
    <source>
        <dbReference type="ARBA" id="ARBA00022692"/>
    </source>
</evidence>
<dbReference type="Pfam" id="PF01061">
    <property type="entry name" value="ABC2_membrane"/>
    <property type="match status" value="1"/>
</dbReference>
<keyword evidence="6 8" id="KW-1133">Transmembrane helix</keyword>
<dbReference type="InterPro" id="IPR047817">
    <property type="entry name" value="ABC2_TM_bact-type"/>
</dbReference>
<evidence type="ECO:0000256" key="7">
    <source>
        <dbReference type="ARBA" id="ARBA00023136"/>
    </source>
</evidence>
<feature type="domain" description="ABC transmembrane type-2" evidence="9">
    <location>
        <begin position="35"/>
        <end position="253"/>
    </location>
</feature>
<comment type="subcellular location">
    <subcellularLocation>
        <location evidence="1">Cell inner membrane</location>
        <topology evidence="1">Multi-pass membrane protein</topology>
    </subcellularLocation>
</comment>
<dbReference type="GO" id="GO:0015920">
    <property type="term" value="P:lipopolysaccharide transport"/>
    <property type="evidence" value="ECO:0007669"/>
    <property type="project" value="TreeGrafter"/>
</dbReference>
<dbReference type="GO" id="GO:0140359">
    <property type="term" value="F:ABC-type transporter activity"/>
    <property type="evidence" value="ECO:0007669"/>
    <property type="project" value="InterPro"/>
</dbReference>
<proteinExistence type="predicted"/>
<gene>
    <name evidence="10" type="ORF">MNBD_NITROSPINAE01-1064</name>
</gene>
<dbReference type="InterPro" id="IPR013525">
    <property type="entry name" value="ABC2_TM"/>
</dbReference>
<dbReference type="GO" id="GO:0005886">
    <property type="term" value="C:plasma membrane"/>
    <property type="evidence" value="ECO:0007669"/>
    <property type="project" value="UniProtKB-SubCell"/>
</dbReference>
<accession>A0A3B1BIQ5</accession>
<name>A0A3B1BIQ5_9ZZZZ</name>
<sequence>MKTVTETVTSLYTRRELIWILVSKELKARYRGSTLGMLWTFLNPLLLLLVYALVFSVYMRIKVENYAVFVFVGLLPWICFSTSLTEGVNAITGSGSLITKSMFPSEILPMVKVLSNFANYIFSLPLLFFFIFLYGVPIGVGVLWLPVIVMAQLLFTTGIVYFISAVNVKFRDTQHIVANFLILWFFLCPILYPISQTPEEWRFTFYLNPMAVLTIEYQQILFNGGSPSLKSVFALGLLGIVTTIFGLYQFAKSRDSFAENI</sequence>
<feature type="transmembrane region" description="Helical" evidence="8">
    <location>
        <begin position="66"/>
        <end position="92"/>
    </location>
</feature>
<dbReference type="AlphaFoldDB" id="A0A3B1BIQ5"/>
<organism evidence="10">
    <name type="scientific">hydrothermal vent metagenome</name>
    <dbReference type="NCBI Taxonomy" id="652676"/>
    <lineage>
        <taxon>unclassified sequences</taxon>
        <taxon>metagenomes</taxon>
        <taxon>ecological metagenomes</taxon>
    </lineage>
</organism>
<evidence type="ECO:0000256" key="1">
    <source>
        <dbReference type="ARBA" id="ARBA00004429"/>
    </source>
</evidence>
<dbReference type="PANTHER" id="PTHR30413">
    <property type="entry name" value="INNER MEMBRANE TRANSPORT PERMEASE"/>
    <property type="match status" value="1"/>
</dbReference>
<evidence type="ECO:0000256" key="3">
    <source>
        <dbReference type="ARBA" id="ARBA00022475"/>
    </source>
</evidence>
<reference evidence="10" key="1">
    <citation type="submission" date="2018-06" db="EMBL/GenBank/DDBJ databases">
        <authorList>
            <person name="Zhirakovskaya E."/>
        </authorList>
    </citation>
    <scope>NUCLEOTIDE SEQUENCE</scope>
</reference>
<keyword evidence="4" id="KW-0997">Cell inner membrane</keyword>
<evidence type="ECO:0000313" key="10">
    <source>
        <dbReference type="EMBL" id="VAX17879.1"/>
    </source>
</evidence>
<keyword evidence="2" id="KW-0813">Transport</keyword>
<dbReference type="PANTHER" id="PTHR30413:SF8">
    <property type="entry name" value="TRANSPORT PERMEASE PROTEIN"/>
    <property type="match status" value="1"/>
</dbReference>
<keyword evidence="3" id="KW-1003">Cell membrane</keyword>
<dbReference type="EMBL" id="UOGC01000062">
    <property type="protein sequence ID" value="VAX17879.1"/>
    <property type="molecule type" value="Genomic_DNA"/>
</dbReference>
<evidence type="ECO:0000256" key="2">
    <source>
        <dbReference type="ARBA" id="ARBA00022448"/>
    </source>
</evidence>
<evidence type="ECO:0000256" key="8">
    <source>
        <dbReference type="SAM" id="Phobius"/>
    </source>
</evidence>
<evidence type="ECO:0000256" key="6">
    <source>
        <dbReference type="ARBA" id="ARBA00022989"/>
    </source>
</evidence>